<evidence type="ECO:0000256" key="15">
    <source>
        <dbReference type="ARBA" id="ARBA00041063"/>
    </source>
</evidence>
<comment type="catalytic activity">
    <reaction evidence="21">
        <text>(2E)-octenoyl-CoA + NADPH + H(+) = octanoyl-CoA + NADP(+)</text>
        <dbReference type="Rhea" id="RHEA:44952"/>
        <dbReference type="ChEBI" id="CHEBI:15378"/>
        <dbReference type="ChEBI" id="CHEBI:57386"/>
        <dbReference type="ChEBI" id="CHEBI:57783"/>
        <dbReference type="ChEBI" id="CHEBI:58349"/>
        <dbReference type="ChEBI" id="CHEBI:62242"/>
    </reaction>
    <physiologicalReaction direction="left-to-right" evidence="21">
        <dbReference type="Rhea" id="RHEA:44953"/>
    </physiologicalReaction>
</comment>
<evidence type="ECO:0000256" key="17">
    <source>
        <dbReference type="ARBA" id="ARBA00048686"/>
    </source>
</evidence>
<evidence type="ECO:0000256" key="19">
    <source>
        <dbReference type="ARBA" id="ARBA00049251"/>
    </source>
</evidence>
<dbReference type="EC" id="1.3.1.38" evidence="14"/>
<comment type="pathway">
    <text evidence="2">Lipid metabolism.</text>
</comment>
<dbReference type="SUPFAM" id="SSF51735">
    <property type="entry name" value="NAD(P)-binding Rossmann-fold domains"/>
    <property type="match status" value="1"/>
</dbReference>
<evidence type="ECO:0000256" key="10">
    <source>
        <dbReference type="ARBA" id="ARBA00023140"/>
    </source>
</evidence>
<keyword evidence="8" id="KW-0560">Oxidoreductase</keyword>
<comment type="catalytic activity">
    <reaction evidence="18">
        <text>(2E)-hexenoyl-CoA + NADPH + H(+) = hexanoyl-CoA + NADP(+)</text>
        <dbReference type="Rhea" id="RHEA:44956"/>
        <dbReference type="ChEBI" id="CHEBI:15378"/>
        <dbReference type="ChEBI" id="CHEBI:57783"/>
        <dbReference type="ChEBI" id="CHEBI:58349"/>
        <dbReference type="ChEBI" id="CHEBI:62077"/>
        <dbReference type="ChEBI" id="CHEBI:62620"/>
    </reaction>
    <physiologicalReaction direction="left-to-right" evidence="18">
        <dbReference type="Rhea" id="RHEA:44957"/>
    </physiologicalReaction>
</comment>
<proteinExistence type="inferred from homology"/>
<comment type="subcellular location">
    <subcellularLocation>
        <location evidence="1">Peroxisome</location>
    </subcellularLocation>
</comment>
<reference evidence="22 23" key="1">
    <citation type="submission" date="2015-07" db="EMBL/GenBank/DDBJ databases">
        <title>Genome analysis of myxobacterium Chondromyces crocatus Cm c5 reveals a high potential for natural compound synthesis and the genetic basis for the loss of fruiting body formation.</title>
        <authorList>
            <person name="Zaburannyi N."/>
            <person name="Bunk B."/>
            <person name="Maier J."/>
            <person name="Overmann J."/>
            <person name="Mueller R."/>
        </authorList>
    </citation>
    <scope>NUCLEOTIDE SEQUENCE [LARGE SCALE GENOMIC DNA]</scope>
    <source>
        <strain evidence="22 23">Cm c5</strain>
    </source>
</reference>
<dbReference type="InterPro" id="IPR052388">
    <property type="entry name" value="Peroxisomal_t2-enoyl-CoA_red"/>
</dbReference>
<keyword evidence="11" id="KW-0275">Fatty acid biosynthesis</keyword>
<evidence type="ECO:0000256" key="20">
    <source>
        <dbReference type="ARBA" id="ARBA00049386"/>
    </source>
</evidence>
<keyword evidence="23" id="KW-1185">Reference proteome</keyword>
<dbReference type="PANTHER" id="PTHR24317">
    <property type="entry name" value="PEROXISOMAL TRANS-2-ENOYL-COA REDUCTASE"/>
    <property type="match status" value="1"/>
</dbReference>
<evidence type="ECO:0000256" key="2">
    <source>
        <dbReference type="ARBA" id="ARBA00005189"/>
    </source>
</evidence>
<keyword evidence="4" id="KW-0444">Lipid biosynthesis</keyword>
<evidence type="ECO:0000256" key="14">
    <source>
        <dbReference type="ARBA" id="ARBA00038849"/>
    </source>
</evidence>
<evidence type="ECO:0000256" key="5">
    <source>
        <dbReference type="ARBA" id="ARBA00022553"/>
    </source>
</evidence>
<evidence type="ECO:0000256" key="3">
    <source>
        <dbReference type="ARBA" id="ARBA00006484"/>
    </source>
</evidence>
<evidence type="ECO:0000256" key="18">
    <source>
        <dbReference type="ARBA" id="ARBA00049108"/>
    </source>
</evidence>
<evidence type="ECO:0000256" key="11">
    <source>
        <dbReference type="ARBA" id="ARBA00023160"/>
    </source>
</evidence>
<dbReference type="STRING" id="52.CMC5_020720"/>
<dbReference type="Pfam" id="PF13561">
    <property type="entry name" value="adh_short_C2"/>
    <property type="match status" value="1"/>
</dbReference>
<comment type="function">
    <text evidence="12">Participates in chain elongation of fatty acids. Catalyzes the reduction of trans-2-enoyl-CoAs of varying chain lengths from 6:1 to 16:1, having maximum activity with 10:1 CoA. Has no 2,4-dienoyl-CoA reductase activity.</text>
</comment>
<comment type="catalytic activity">
    <reaction evidence="16">
        <text>(2E)-dodecenoyl-CoA + NADPH + H(+) = dodecanoyl-CoA + NADP(+)</text>
        <dbReference type="Rhea" id="RHEA:44964"/>
        <dbReference type="ChEBI" id="CHEBI:15378"/>
        <dbReference type="ChEBI" id="CHEBI:57330"/>
        <dbReference type="ChEBI" id="CHEBI:57375"/>
        <dbReference type="ChEBI" id="CHEBI:57783"/>
        <dbReference type="ChEBI" id="CHEBI:58349"/>
    </reaction>
    <physiologicalReaction direction="left-to-right" evidence="16">
        <dbReference type="Rhea" id="RHEA:44965"/>
    </physiologicalReaction>
</comment>
<dbReference type="OrthoDB" id="9797020at2"/>
<dbReference type="EMBL" id="CP012159">
    <property type="protein sequence ID" value="AKT37929.1"/>
    <property type="molecule type" value="Genomic_DNA"/>
</dbReference>
<evidence type="ECO:0000256" key="12">
    <source>
        <dbReference type="ARBA" id="ARBA00037124"/>
    </source>
</evidence>
<evidence type="ECO:0000256" key="16">
    <source>
        <dbReference type="ARBA" id="ARBA00047570"/>
    </source>
</evidence>
<evidence type="ECO:0000313" key="22">
    <source>
        <dbReference type="EMBL" id="AKT37929.1"/>
    </source>
</evidence>
<keyword evidence="9" id="KW-0443">Lipid metabolism</keyword>
<evidence type="ECO:0000256" key="8">
    <source>
        <dbReference type="ARBA" id="ARBA00023002"/>
    </source>
</evidence>
<sequence>MQSMFAAGLFAHQVALVTGGGSGIGLATARELTALGASVAICGRKMEKIEAGLAALAADGVPSERLFGGTCDIREPDQVAAFVGQVIERFGRIDVLVNNAGGQFPSPAETLSPRGWEAVIRNNLNGTFFMTREVATRAMIPAKRGRIVNVTAMVVRGFPGMSHTGAARAGVENLTRSLAIEWAAHGIRVNAVAPGNNIRSSGTAQYGEELLEVTRKATPLKRLGTPEEVARVIVFLSSTQNDFVTGAVWGIDGGQPLWGELWPIPEPEPQPEAKG</sequence>
<keyword evidence="7" id="KW-0521">NADP</keyword>
<dbReference type="RefSeq" id="WP_050430226.1">
    <property type="nucleotide sequence ID" value="NZ_CP012159.1"/>
</dbReference>
<dbReference type="GO" id="GO:0019166">
    <property type="term" value="F:trans-2-enoyl-CoA reductase (NADPH) activity"/>
    <property type="evidence" value="ECO:0007669"/>
    <property type="project" value="UniProtKB-EC"/>
</dbReference>
<comment type="similarity">
    <text evidence="3">Belongs to the short-chain dehydrogenases/reductases (SDR) family.</text>
</comment>
<name>A0A0K1EAP4_CHOCO</name>
<evidence type="ECO:0000256" key="13">
    <source>
        <dbReference type="ARBA" id="ARBA00038622"/>
    </source>
</evidence>
<comment type="subunit">
    <text evidence="13">Interacts with PEX5, probably required to target it into peroxisomes.</text>
</comment>
<keyword evidence="10" id="KW-0576">Peroxisome</keyword>
<evidence type="ECO:0000256" key="21">
    <source>
        <dbReference type="ARBA" id="ARBA00049559"/>
    </source>
</evidence>
<evidence type="ECO:0000313" key="23">
    <source>
        <dbReference type="Proteomes" id="UP000067626"/>
    </source>
</evidence>
<keyword evidence="6" id="KW-0276">Fatty acid metabolism</keyword>
<dbReference type="InterPro" id="IPR036291">
    <property type="entry name" value="NAD(P)-bd_dom_sf"/>
</dbReference>
<accession>A0A0K1EAP4</accession>
<keyword evidence="5" id="KW-0597">Phosphoprotein</keyword>
<comment type="catalytic activity">
    <reaction evidence="20">
        <text>(2E)-decenoyl-CoA + NADPH + H(+) = decanoyl-CoA + NADP(+)</text>
        <dbReference type="Rhea" id="RHEA:44960"/>
        <dbReference type="ChEBI" id="CHEBI:15378"/>
        <dbReference type="ChEBI" id="CHEBI:57783"/>
        <dbReference type="ChEBI" id="CHEBI:58349"/>
        <dbReference type="ChEBI" id="CHEBI:61406"/>
        <dbReference type="ChEBI" id="CHEBI:61430"/>
    </reaction>
    <physiologicalReaction direction="left-to-right" evidence="20">
        <dbReference type="Rhea" id="RHEA:44961"/>
    </physiologicalReaction>
</comment>
<dbReference type="KEGG" id="ccro:CMC5_020720"/>
<comment type="catalytic activity">
    <reaction evidence="17">
        <text>(2E)-tetradecenoyl-CoA + NADPH + H(+) = tetradecanoyl-CoA + NADP(+)</text>
        <dbReference type="Rhea" id="RHEA:44968"/>
        <dbReference type="ChEBI" id="CHEBI:15378"/>
        <dbReference type="ChEBI" id="CHEBI:57385"/>
        <dbReference type="ChEBI" id="CHEBI:57783"/>
        <dbReference type="ChEBI" id="CHEBI:58349"/>
        <dbReference type="ChEBI" id="CHEBI:61405"/>
    </reaction>
    <physiologicalReaction direction="left-to-right" evidence="17">
        <dbReference type="Rhea" id="RHEA:44969"/>
    </physiologicalReaction>
</comment>
<comment type="catalytic activity">
    <reaction evidence="19">
        <text>a (2E)-enoyl-CoA + NADPH + H(+) = a 2,3-saturated acyl-CoA + NADP(+)</text>
        <dbReference type="Rhea" id="RHEA:33763"/>
        <dbReference type="ChEBI" id="CHEBI:15378"/>
        <dbReference type="ChEBI" id="CHEBI:57783"/>
        <dbReference type="ChEBI" id="CHEBI:58349"/>
        <dbReference type="ChEBI" id="CHEBI:58856"/>
        <dbReference type="ChEBI" id="CHEBI:65111"/>
        <dbReference type="EC" id="1.3.1.38"/>
    </reaction>
    <physiologicalReaction direction="left-to-right" evidence="19">
        <dbReference type="Rhea" id="RHEA:33764"/>
    </physiologicalReaction>
</comment>
<dbReference type="Proteomes" id="UP000067626">
    <property type="component" value="Chromosome"/>
</dbReference>
<dbReference type="AlphaFoldDB" id="A0A0K1EAP4"/>
<dbReference type="GO" id="GO:0006633">
    <property type="term" value="P:fatty acid biosynthetic process"/>
    <property type="evidence" value="ECO:0007669"/>
    <property type="project" value="UniProtKB-KW"/>
</dbReference>
<dbReference type="PANTHER" id="PTHR24317:SF7">
    <property type="entry name" value="PEROXISOMAL TRANS-2-ENOYL-COA REDUCTASE"/>
    <property type="match status" value="1"/>
</dbReference>
<evidence type="ECO:0000256" key="1">
    <source>
        <dbReference type="ARBA" id="ARBA00004275"/>
    </source>
</evidence>
<dbReference type="InterPro" id="IPR002347">
    <property type="entry name" value="SDR_fam"/>
</dbReference>
<dbReference type="FunFam" id="3.40.50.720:FF:000084">
    <property type="entry name" value="Short-chain dehydrogenase reductase"/>
    <property type="match status" value="1"/>
</dbReference>
<dbReference type="PATRIC" id="fig|52.7.peg.2230"/>
<evidence type="ECO:0000256" key="7">
    <source>
        <dbReference type="ARBA" id="ARBA00022857"/>
    </source>
</evidence>
<gene>
    <name evidence="22" type="ORF">CMC5_020720</name>
</gene>
<dbReference type="PRINTS" id="PR00081">
    <property type="entry name" value="GDHRDH"/>
</dbReference>
<evidence type="ECO:0000256" key="6">
    <source>
        <dbReference type="ARBA" id="ARBA00022832"/>
    </source>
</evidence>
<protein>
    <recommendedName>
        <fullName evidence="15">Peroxisomal trans-2-enoyl-CoA reductase</fullName>
        <ecNumber evidence="14">1.3.1.38</ecNumber>
    </recommendedName>
</protein>
<evidence type="ECO:0000256" key="9">
    <source>
        <dbReference type="ARBA" id="ARBA00023098"/>
    </source>
</evidence>
<evidence type="ECO:0000256" key="4">
    <source>
        <dbReference type="ARBA" id="ARBA00022516"/>
    </source>
</evidence>
<dbReference type="Gene3D" id="3.40.50.720">
    <property type="entry name" value="NAD(P)-binding Rossmann-like Domain"/>
    <property type="match status" value="1"/>
</dbReference>
<dbReference type="PRINTS" id="PR00080">
    <property type="entry name" value="SDRFAMILY"/>
</dbReference>
<organism evidence="22 23">
    <name type="scientific">Chondromyces crocatus</name>
    <dbReference type="NCBI Taxonomy" id="52"/>
    <lineage>
        <taxon>Bacteria</taxon>
        <taxon>Pseudomonadati</taxon>
        <taxon>Myxococcota</taxon>
        <taxon>Polyangia</taxon>
        <taxon>Polyangiales</taxon>
        <taxon>Polyangiaceae</taxon>
        <taxon>Chondromyces</taxon>
    </lineage>
</organism>